<feature type="transmembrane region" description="Helical" evidence="1">
    <location>
        <begin position="5"/>
        <end position="24"/>
    </location>
</feature>
<dbReference type="STRING" id="1028.SAMN05661096_00520"/>
<keyword evidence="1" id="KW-1133">Transmembrane helix</keyword>
<protein>
    <recommendedName>
        <fullName evidence="4">DUF3352 domain-containing protein</fullName>
    </recommendedName>
</protein>
<evidence type="ECO:0000313" key="2">
    <source>
        <dbReference type="EMBL" id="SMG12592.1"/>
    </source>
</evidence>
<dbReference type="OrthoDB" id="671157at2"/>
<reference evidence="3" key="1">
    <citation type="submission" date="2017-04" db="EMBL/GenBank/DDBJ databases">
        <authorList>
            <person name="Varghese N."/>
            <person name="Submissions S."/>
        </authorList>
    </citation>
    <scope>NUCLEOTIDE SEQUENCE [LARGE SCALE GENOMIC DNA]</scope>
    <source>
        <strain evidence="3">DSM 4125</strain>
    </source>
</reference>
<keyword evidence="3" id="KW-1185">Reference proteome</keyword>
<sequence>MKKAIIVIAVFTVIIAFTFIYFFYLQPVKKNNPMMAVPPSASIIFQMDNPFEEWNEISDNKIWNYLKSNPYFEEIGQEMDSLTIDMKSDQSLWELVMDRPMVMSVHKTRPKDYDFLYVIDLQRATQFDFIKNYIKDFSGDIENVYTRNYQNQEILEIKFIDSPTSYYLYIYENLLSISSTHTLVEQSIDQLKKPILIRDLDFIDITKALGSNDINMYINYSSFSDYLSIWMDDTGEEEEDMFSILEYSGMSLEVTDQVFSIEGYSSVKKGNPNLLTALMKSGEGEIGVGTIVPDNASYFMSLGFDNAEDFYEQMENVLETSTDGESYIDSKQKIENYLDISIKEDFLSWIDDEIALIQLNSNSNQNKVELAVAIKHSGFDDTKERLNYIEQQIRKKTPVKFKGISYKGHEIQFLSIKGFFKLLFGKAFEGIDKPYYTIMNEYVVFSNSPRTLGKIISAVDEKKTLDHTKEYAVFMENFNYESSLFIYLSAEELLSDAERLLDQESWRTLKPHQAYFKSFPMIGMQFTSERELLNHQIQLNYLNHKQISDWNSLVQESEYKVEEVTDTSKTEEDDLISVENILPEDLNSKTFIEYYENEQVKFEVSLKDGLKHGRYFQFDSLGNMIIKGRYRNDEKSGTWRYYDENGDLIKKERF</sequence>
<keyword evidence="1" id="KW-0812">Transmembrane</keyword>
<accession>A0A1X7ID39</accession>
<evidence type="ECO:0000256" key="1">
    <source>
        <dbReference type="SAM" id="Phobius"/>
    </source>
</evidence>
<organism evidence="2 3">
    <name type="scientific">Marivirga sericea</name>
    <dbReference type="NCBI Taxonomy" id="1028"/>
    <lineage>
        <taxon>Bacteria</taxon>
        <taxon>Pseudomonadati</taxon>
        <taxon>Bacteroidota</taxon>
        <taxon>Cytophagia</taxon>
        <taxon>Cytophagales</taxon>
        <taxon>Marivirgaceae</taxon>
        <taxon>Marivirga</taxon>
    </lineage>
</organism>
<name>A0A1X7ID39_9BACT</name>
<evidence type="ECO:0008006" key="4">
    <source>
        <dbReference type="Google" id="ProtNLM"/>
    </source>
</evidence>
<dbReference type="Gene3D" id="3.90.930.1">
    <property type="match status" value="1"/>
</dbReference>
<dbReference type="Pfam" id="PF11832">
    <property type="entry name" value="DUF3352"/>
    <property type="match status" value="1"/>
</dbReference>
<evidence type="ECO:0000313" key="3">
    <source>
        <dbReference type="Proteomes" id="UP000193804"/>
    </source>
</evidence>
<dbReference type="EMBL" id="FXAW01000001">
    <property type="protein sequence ID" value="SMG12592.1"/>
    <property type="molecule type" value="Genomic_DNA"/>
</dbReference>
<keyword evidence="1" id="KW-0472">Membrane</keyword>
<gene>
    <name evidence="2" type="ORF">SAMN05661096_00520</name>
</gene>
<dbReference type="AlphaFoldDB" id="A0A1X7ID39"/>
<dbReference type="SUPFAM" id="SSF82185">
    <property type="entry name" value="Histone H3 K4-specific methyltransferase SET7/9 N-terminal domain"/>
    <property type="match status" value="1"/>
</dbReference>
<dbReference type="Proteomes" id="UP000193804">
    <property type="component" value="Unassembled WGS sequence"/>
</dbReference>
<dbReference type="InterPro" id="IPR021787">
    <property type="entry name" value="DUF3352"/>
</dbReference>
<proteinExistence type="predicted"/>
<dbReference type="RefSeq" id="WP_085515521.1">
    <property type="nucleotide sequence ID" value="NZ_FXAW01000001.1"/>
</dbReference>